<proteinExistence type="inferred from homology"/>
<reference evidence="4 5" key="1">
    <citation type="journal article" date="2015" name="Nature">
        <title>rRNA introns, odd ribosomes, and small enigmatic genomes across a large radiation of phyla.</title>
        <authorList>
            <person name="Brown C.T."/>
            <person name="Hug L.A."/>
            <person name="Thomas B.C."/>
            <person name="Sharon I."/>
            <person name="Castelle C.J."/>
            <person name="Singh A."/>
            <person name="Wilkins M.J."/>
            <person name="Williams K.H."/>
            <person name="Banfield J.F."/>
        </authorList>
    </citation>
    <scope>NUCLEOTIDE SEQUENCE [LARGE SCALE GENOMIC DNA]</scope>
</reference>
<sequence>LLKTGKNLGFTGGNNVGIRYALDHEADFVWLLNNDTFVDRNVLAFVSAFRDPTVGICGSKIYFAPGREFHYDRYEEKDRGKVLWYAGGLVDWDNMYASHRGVDEVDHGQYDKSVETPFITGCSMMIRREVIDRIGFLDDKYYLYLEDLDFCLRAKKAGFKLLYVPSSILWHVNAGSSARPGNPLHEYYLTRNRLLLGFRYASFRTKVALLREALGFTSSVRRKAVMDWMFGRFGNRFSL</sequence>
<keyword evidence="2" id="KW-0328">Glycosyltransferase</keyword>
<name>A0A0G0L6K3_9BACT</name>
<dbReference type="Proteomes" id="UP000034710">
    <property type="component" value="Unassembled WGS sequence"/>
</dbReference>
<dbReference type="PANTHER" id="PTHR43179:SF12">
    <property type="entry name" value="GALACTOFURANOSYLTRANSFERASE GLFT2"/>
    <property type="match status" value="1"/>
</dbReference>
<protein>
    <submittedName>
        <fullName evidence="4">Glycosyl transferase family 2</fullName>
    </submittedName>
</protein>
<evidence type="ECO:0000256" key="1">
    <source>
        <dbReference type="ARBA" id="ARBA00006739"/>
    </source>
</evidence>
<dbReference type="GO" id="GO:0016757">
    <property type="term" value="F:glycosyltransferase activity"/>
    <property type="evidence" value="ECO:0007669"/>
    <property type="project" value="UniProtKB-KW"/>
</dbReference>
<dbReference type="AlphaFoldDB" id="A0A0G0L6K3"/>
<dbReference type="Gene3D" id="3.90.550.10">
    <property type="entry name" value="Spore Coat Polysaccharide Biosynthesis Protein SpsA, Chain A"/>
    <property type="match status" value="1"/>
</dbReference>
<dbReference type="PANTHER" id="PTHR43179">
    <property type="entry name" value="RHAMNOSYLTRANSFERASE WBBL"/>
    <property type="match status" value="1"/>
</dbReference>
<dbReference type="EMBL" id="LBVJ01000021">
    <property type="protein sequence ID" value="KKQ83490.1"/>
    <property type="molecule type" value="Genomic_DNA"/>
</dbReference>
<dbReference type="Pfam" id="PF13641">
    <property type="entry name" value="Glyco_tranf_2_3"/>
    <property type="match status" value="1"/>
</dbReference>
<accession>A0A0G0L6K3</accession>
<dbReference type="SUPFAM" id="SSF53448">
    <property type="entry name" value="Nucleotide-diphospho-sugar transferases"/>
    <property type="match status" value="1"/>
</dbReference>
<feature type="non-terminal residue" evidence="4">
    <location>
        <position position="1"/>
    </location>
</feature>
<gene>
    <name evidence="4" type="ORF">UT06_C0021G0001</name>
</gene>
<keyword evidence="3 4" id="KW-0808">Transferase</keyword>
<organism evidence="4 5">
    <name type="scientific">Candidatus Woesebacteria bacterium GW2011_GWA1_38_8</name>
    <dbReference type="NCBI Taxonomy" id="1618547"/>
    <lineage>
        <taxon>Bacteria</taxon>
        <taxon>Candidatus Woeseibacteriota</taxon>
    </lineage>
</organism>
<comment type="caution">
    <text evidence="4">The sequence shown here is derived from an EMBL/GenBank/DDBJ whole genome shotgun (WGS) entry which is preliminary data.</text>
</comment>
<comment type="similarity">
    <text evidence="1">Belongs to the glycosyltransferase 2 family.</text>
</comment>
<evidence type="ECO:0000313" key="4">
    <source>
        <dbReference type="EMBL" id="KKQ83490.1"/>
    </source>
</evidence>
<evidence type="ECO:0000256" key="2">
    <source>
        <dbReference type="ARBA" id="ARBA00022676"/>
    </source>
</evidence>
<evidence type="ECO:0000313" key="5">
    <source>
        <dbReference type="Proteomes" id="UP000034710"/>
    </source>
</evidence>
<dbReference type="InterPro" id="IPR029044">
    <property type="entry name" value="Nucleotide-diphossugar_trans"/>
</dbReference>
<evidence type="ECO:0000256" key="3">
    <source>
        <dbReference type="ARBA" id="ARBA00022679"/>
    </source>
</evidence>